<name>A0A8S3YJ32_9EUPU</name>
<dbReference type="EMBL" id="CAJHNH020000121">
    <property type="protein sequence ID" value="CAG5115471.1"/>
    <property type="molecule type" value="Genomic_DNA"/>
</dbReference>
<proteinExistence type="predicted"/>
<comment type="caution">
    <text evidence="2">The sequence shown here is derived from an EMBL/GenBank/DDBJ whole genome shotgun (WGS) entry which is preliminary data.</text>
</comment>
<feature type="non-terminal residue" evidence="2">
    <location>
        <position position="165"/>
    </location>
</feature>
<protein>
    <recommendedName>
        <fullName evidence="1">Dynein heavy chain tail domain-containing protein</fullName>
    </recommendedName>
</protein>
<gene>
    <name evidence="2" type="ORF">CUNI_LOCUS1029</name>
</gene>
<dbReference type="OrthoDB" id="286107at2759"/>
<evidence type="ECO:0000259" key="1">
    <source>
        <dbReference type="Pfam" id="PF08385"/>
    </source>
</evidence>
<accession>A0A8S3YJ32</accession>
<evidence type="ECO:0000313" key="2">
    <source>
        <dbReference type="EMBL" id="CAG5115471.1"/>
    </source>
</evidence>
<keyword evidence="3" id="KW-1185">Reference proteome</keyword>
<sequence>ITNQIVTSCKNYISDNGYSRLWDIPKDELYLRLNNCLKLFQTYIHIFEVTKKKIANTKTERPFDFSEMYIFGKIFTFRDRIEKPLNEDFDKFLELADDLKKKDLKIMSQTMLKLKYIFNQLDKLFLTIVGARSVGIVRGIYMDRDKEESTIPWNLPPNSGVGCIG</sequence>
<reference evidence="2" key="1">
    <citation type="submission" date="2021-04" db="EMBL/GenBank/DDBJ databases">
        <authorList>
            <consortium name="Molecular Ecology Group"/>
        </authorList>
    </citation>
    <scope>NUCLEOTIDE SEQUENCE</scope>
</reference>
<evidence type="ECO:0000313" key="3">
    <source>
        <dbReference type="Proteomes" id="UP000678393"/>
    </source>
</evidence>
<feature type="domain" description="Dynein heavy chain tail" evidence="1">
    <location>
        <begin position="1"/>
        <end position="110"/>
    </location>
</feature>
<feature type="non-terminal residue" evidence="2">
    <location>
        <position position="1"/>
    </location>
</feature>
<organism evidence="2 3">
    <name type="scientific">Candidula unifasciata</name>
    <dbReference type="NCBI Taxonomy" id="100452"/>
    <lineage>
        <taxon>Eukaryota</taxon>
        <taxon>Metazoa</taxon>
        <taxon>Spiralia</taxon>
        <taxon>Lophotrochozoa</taxon>
        <taxon>Mollusca</taxon>
        <taxon>Gastropoda</taxon>
        <taxon>Heterobranchia</taxon>
        <taxon>Euthyneura</taxon>
        <taxon>Panpulmonata</taxon>
        <taxon>Eupulmonata</taxon>
        <taxon>Stylommatophora</taxon>
        <taxon>Helicina</taxon>
        <taxon>Helicoidea</taxon>
        <taxon>Geomitridae</taxon>
        <taxon>Candidula</taxon>
    </lineage>
</organism>
<dbReference type="AlphaFoldDB" id="A0A8S3YJ32"/>
<dbReference type="Pfam" id="PF08385">
    <property type="entry name" value="DHC_N1"/>
    <property type="match status" value="1"/>
</dbReference>
<dbReference type="Proteomes" id="UP000678393">
    <property type="component" value="Unassembled WGS sequence"/>
</dbReference>
<dbReference type="InterPro" id="IPR013594">
    <property type="entry name" value="Dynein_heavy_tail"/>
</dbReference>